<dbReference type="GO" id="GO:0008270">
    <property type="term" value="F:zinc ion binding"/>
    <property type="evidence" value="ECO:0007669"/>
    <property type="project" value="InterPro"/>
</dbReference>
<dbReference type="CDD" id="cd12148">
    <property type="entry name" value="fungal_TF_MHR"/>
    <property type="match status" value="1"/>
</dbReference>
<reference evidence="10 11" key="1">
    <citation type="journal article" date="2018" name="IMA Fungus">
        <title>IMA Genome-F 9: Draft genome sequence of Annulohypoxylon stygium, Aspergillus mulundensis, Berkeleyomyces basicola (syn. Thielaviopsis basicola), Ceratocystis smalleyi, two Cercospora beticola strains, Coleophoma cylindrospora, Fusarium fracticaudum, Phialophora cf. hyalina, and Morchella septimelata.</title>
        <authorList>
            <person name="Wingfield B.D."/>
            <person name="Bills G.F."/>
            <person name="Dong Y."/>
            <person name="Huang W."/>
            <person name="Nel W.J."/>
            <person name="Swalarsk-Parry B.S."/>
            <person name="Vaghefi N."/>
            <person name="Wilken P.M."/>
            <person name="An Z."/>
            <person name="de Beer Z.W."/>
            <person name="De Vos L."/>
            <person name="Chen L."/>
            <person name="Duong T.A."/>
            <person name="Gao Y."/>
            <person name="Hammerbacher A."/>
            <person name="Kikkert J.R."/>
            <person name="Li Y."/>
            <person name="Li H."/>
            <person name="Li K."/>
            <person name="Li Q."/>
            <person name="Liu X."/>
            <person name="Ma X."/>
            <person name="Naidoo K."/>
            <person name="Pethybridge S.J."/>
            <person name="Sun J."/>
            <person name="Steenkamp E.T."/>
            <person name="van der Nest M.A."/>
            <person name="van Wyk S."/>
            <person name="Wingfield M.J."/>
            <person name="Xiong C."/>
            <person name="Yue Q."/>
            <person name="Zhang X."/>
        </authorList>
    </citation>
    <scope>NUCLEOTIDE SEQUENCE [LARGE SCALE GENOMIC DNA]</scope>
    <source>
        <strain evidence="10 11">BP6252</strain>
    </source>
</reference>
<comment type="caution">
    <text evidence="10">The sequence shown here is derived from an EMBL/GenBank/DDBJ whole genome shotgun (WGS) entry which is preliminary data.</text>
</comment>
<dbReference type="PROSITE" id="PS00463">
    <property type="entry name" value="ZN2_CY6_FUNGAL_1"/>
    <property type="match status" value="1"/>
</dbReference>
<evidence type="ECO:0000256" key="8">
    <source>
        <dbReference type="SAM" id="MobiDB-lite"/>
    </source>
</evidence>
<dbReference type="STRING" id="1849047.A0A3D8Q734"/>
<dbReference type="Pfam" id="PF04082">
    <property type="entry name" value="Fungal_trans"/>
    <property type="match status" value="1"/>
</dbReference>
<evidence type="ECO:0000259" key="9">
    <source>
        <dbReference type="PROSITE" id="PS50048"/>
    </source>
</evidence>
<evidence type="ECO:0000256" key="2">
    <source>
        <dbReference type="ARBA" id="ARBA00022723"/>
    </source>
</evidence>
<comment type="subcellular location">
    <subcellularLocation>
        <location evidence="1">Nucleus</location>
    </subcellularLocation>
</comment>
<dbReference type="Pfam" id="PF00172">
    <property type="entry name" value="Zn_clus"/>
    <property type="match status" value="1"/>
</dbReference>
<keyword evidence="5" id="KW-0238">DNA-binding</keyword>
<dbReference type="GO" id="GO:0003677">
    <property type="term" value="F:DNA binding"/>
    <property type="evidence" value="ECO:0007669"/>
    <property type="project" value="UniProtKB-KW"/>
</dbReference>
<dbReference type="InterPro" id="IPR001138">
    <property type="entry name" value="Zn2Cys6_DnaBD"/>
</dbReference>
<dbReference type="AlphaFoldDB" id="A0A3D8Q734"/>
<dbReference type="PANTHER" id="PTHR31313">
    <property type="entry name" value="TY1 ENHANCER ACTIVATOR"/>
    <property type="match status" value="1"/>
</dbReference>
<name>A0A3D8Q734_9HELO</name>
<dbReference type="OrthoDB" id="2123952at2759"/>
<dbReference type="PROSITE" id="PS50048">
    <property type="entry name" value="ZN2_CY6_FUNGAL_2"/>
    <property type="match status" value="1"/>
</dbReference>
<evidence type="ECO:0000256" key="7">
    <source>
        <dbReference type="ARBA" id="ARBA00023242"/>
    </source>
</evidence>
<keyword evidence="3" id="KW-0862">Zinc</keyword>
<dbReference type="GO" id="GO:0000981">
    <property type="term" value="F:DNA-binding transcription factor activity, RNA polymerase II-specific"/>
    <property type="evidence" value="ECO:0007669"/>
    <property type="project" value="InterPro"/>
</dbReference>
<dbReference type="Proteomes" id="UP000256645">
    <property type="component" value="Unassembled WGS sequence"/>
</dbReference>
<protein>
    <recommendedName>
        <fullName evidence="9">Zn(2)-C6 fungal-type domain-containing protein</fullName>
    </recommendedName>
</protein>
<evidence type="ECO:0000256" key="4">
    <source>
        <dbReference type="ARBA" id="ARBA00023015"/>
    </source>
</evidence>
<dbReference type="EMBL" id="PDLM01000019">
    <property type="protein sequence ID" value="RDW57623.1"/>
    <property type="molecule type" value="Genomic_DNA"/>
</dbReference>
<dbReference type="GO" id="GO:0006351">
    <property type="term" value="P:DNA-templated transcription"/>
    <property type="evidence" value="ECO:0007669"/>
    <property type="project" value="InterPro"/>
</dbReference>
<proteinExistence type="predicted"/>
<sequence>MESNFSRRRRGPGFVIPNACTECRRKRAKCDGQSPCGRCVSQDVSACVYEAPARQTKDELRSEIEQLRTYHQQSKRVLDALASNQGNSAAILDQLQNGERLESIATRLEGSSAASTARNSPYNNPPRTTGAIPSITNRFDGNRSPSIIEGQHEDPSIQSHIEAARHFGQRVILGDDTNSEDPLSQHGPKLNDESWTAVTSNGELVEHLLALYFCWEYPIFATVSKEHFMEDFRKGSLRYCSSMLVNALLALACRFSDRPGTRVSPGDSTTAGDSFFAEASRLFNAEQDHYSLTTIQALGVMSIREASCGRISTSSFLSAQSIRLAVEMGLHIDVAADDGDDDAEKTDRAVREATFWGALSLNEMLSLCTGTLPHLSQRITLPKKPSIIKHVEDALWIPYTDDGLPMDQHFDQPSNIRSVYKIFCELAEIVHDTLYTLYSPGHDVSSGALLGLYNRYIHWYDTIPEDLRLGHNFTPAVLFAHLFYHTATLLLFQPFINLRFNKSAVIPREVCYQAADAITRIVKSYSALYTLRRTPSFAPYFVLVSTIIHLVAVKNNHLPDEMTKNVLQGIADLEEMAKCHGFALRAIEAIKHLSRRWRVNLSPQNTGDEVLSDMSRDLSHLTLGLPDQFSLDLSVLETLQSIQPVLSSQDPPLFSPFPMQGLPHIAPQIELEEKGFQVLSPK</sequence>
<dbReference type="SUPFAM" id="SSF57701">
    <property type="entry name" value="Zn2/Cys6 DNA-binding domain"/>
    <property type="match status" value="1"/>
</dbReference>
<evidence type="ECO:0000313" key="11">
    <source>
        <dbReference type="Proteomes" id="UP000256645"/>
    </source>
</evidence>
<dbReference type="GO" id="GO:0005634">
    <property type="term" value="C:nucleus"/>
    <property type="evidence" value="ECO:0007669"/>
    <property type="project" value="UniProtKB-SubCell"/>
</dbReference>
<dbReference type="InterPro" id="IPR036864">
    <property type="entry name" value="Zn2-C6_fun-type_DNA-bd_sf"/>
</dbReference>
<feature type="compositionally biased region" description="Polar residues" evidence="8">
    <location>
        <begin position="112"/>
        <end position="127"/>
    </location>
</feature>
<dbReference type="InterPro" id="IPR007219">
    <property type="entry name" value="XnlR_reg_dom"/>
</dbReference>
<evidence type="ECO:0000256" key="3">
    <source>
        <dbReference type="ARBA" id="ARBA00022833"/>
    </source>
</evidence>
<keyword evidence="6" id="KW-0804">Transcription</keyword>
<dbReference type="Gene3D" id="4.10.240.10">
    <property type="entry name" value="Zn(2)-C6 fungal-type DNA-binding domain"/>
    <property type="match status" value="1"/>
</dbReference>
<feature type="domain" description="Zn(2)-C6 fungal-type" evidence="9">
    <location>
        <begin position="19"/>
        <end position="49"/>
    </location>
</feature>
<feature type="region of interest" description="Disordered" evidence="8">
    <location>
        <begin position="109"/>
        <end position="138"/>
    </location>
</feature>
<keyword evidence="7" id="KW-0539">Nucleus</keyword>
<dbReference type="PANTHER" id="PTHR31313:SF4">
    <property type="entry name" value="CONIDIAL DEVELOPMENT PROTEIN FLUFFY"/>
    <property type="match status" value="1"/>
</dbReference>
<accession>A0A3D8Q734</accession>
<evidence type="ECO:0000256" key="6">
    <source>
        <dbReference type="ARBA" id="ARBA00023163"/>
    </source>
</evidence>
<dbReference type="CDD" id="cd00067">
    <property type="entry name" value="GAL4"/>
    <property type="match status" value="1"/>
</dbReference>
<evidence type="ECO:0000256" key="5">
    <source>
        <dbReference type="ARBA" id="ARBA00023125"/>
    </source>
</evidence>
<organism evidence="10 11">
    <name type="scientific">Coleophoma cylindrospora</name>
    <dbReference type="NCBI Taxonomy" id="1849047"/>
    <lineage>
        <taxon>Eukaryota</taxon>
        <taxon>Fungi</taxon>
        <taxon>Dikarya</taxon>
        <taxon>Ascomycota</taxon>
        <taxon>Pezizomycotina</taxon>
        <taxon>Leotiomycetes</taxon>
        <taxon>Helotiales</taxon>
        <taxon>Dermateaceae</taxon>
        <taxon>Coleophoma</taxon>
    </lineage>
</organism>
<evidence type="ECO:0000256" key="1">
    <source>
        <dbReference type="ARBA" id="ARBA00004123"/>
    </source>
</evidence>
<evidence type="ECO:0000313" key="10">
    <source>
        <dbReference type="EMBL" id="RDW57623.1"/>
    </source>
</evidence>
<keyword evidence="2" id="KW-0479">Metal-binding</keyword>
<dbReference type="InterPro" id="IPR051615">
    <property type="entry name" value="Transcr_Regulatory_Elem"/>
</dbReference>
<keyword evidence="11" id="KW-1185">Reference proteome</keyword>
<gene>
    <name evidence="10" type="ORF">BP6252_13705</name>
</gene>
<keyword evidence="4" id="KW-0805">Transcription regulation</keyword>
<dbReference type="SMART" id="SM00066">
    <property type="entry name" value="GAL4"/>
    <property type="match status" value="1"/>
</dbReference>